<name>K1L2G0_CECL9</name>
<dbReference type="EMBL" id="AMGM01000035">
    <property type="protein sequence ID" value="EKB49001.1"/>
    <property type="molecule type" value="Genomic_DNA"/>
</dbReference>
<dbReference type="NCBIfam" id="TIGR00706">
    <property type="entry name" value="SppA_dom"/>
    <property type="match status" value="1"/>
</dbReference>
<comment type="caution">
    <text evidence="10">The sequence shown here is derived from an EMBL/GenBank/DDBJ whole genome shotgun (WGS) entry which is preliminary data.</text>
</comment>
<dbReference type="GO" id="GO:0008236">
    <property type="term" value="F:serine-type peptidase activity"/>
    <property type="evidence" value="ECO:0007669"/>
    <property type="project" value="UniProtKB-KW"/>
</dbReference>
<keyword evidence="8" id="KW-0812">Transmembrane</keyword>
<evidence type="ECO:0000256" key="1">
    <source>
        <dbReference type="ARBA" id="ARBA00004370"/>
    </source>
</evidence>
<dbReference type="Pfam" id="PF01343">
    <property type="entry name" value="Peptidase_S49"/>
    <property type="match status" value="2"/>
</dbReference>
<gene>
    <name evidence="10" type="primary">sppA</name>
    <name evidence="10" type="ORF">B879_02344</name>
</gene>
<comment type="subcellular location">
    <subcellularLocation>
        <location evidence="1">Membrane</location>
    </subcellularLocation>
</comment>
<evidence type="ECO:0000256" key="2">
    <source>
        <dbReference type="ARBA" id="ARBA00008683"/>
    </source>
</evidence>
<dbReference type="InterPro" id="IPR004635">
    <property type="entry name" value="Pept_S49_SppA"/>
</dbReference>
<evidence type="ECO:0000256" key="8">
    <source>
        <dbReference type="SAM" id="Phobius"/>
    </source>
</evidence>
<feature type="transmembrane region" description="Helical" evidence="8">
    <location>
        <begin position="7"/>
        <end position="33"/>
    </location>
</feature>
<feature type="active site" description="Nucleophile" evidence="7">
    <location>
        <position position="385"/>
    </location>
</feature>
<dbReference type="CDD" id="cd07018">
    <property type="entry name" value="S49_SppA_67K_type"/>
    <property type="match status" value="1"/>
</dbReference>
<feature type="domain" description="Peptidase S49" evidence="9">
    <location>
        <begin position="124"/>
        <end position="277"/>
    </location>
</feature>
<keyword evidence="3 10" id="KW-0645">Protease</keyword>
<dbReference type="InterPro" id="IPR047217">
    <property type="entry name" value="S49_SppA_67K_type_N"/>
</dbReference>
<evidence type="ECO:0000313" key="11">
    <source>
        <dbReference type="Proteomes" id="UP000004478"/>
    </source>
</evidence>
<dbReference type="NCBIfam" id="TIGR00705">
    <property type="entry name" value="SppA_67K"/>
    <property type="match status" value="1"/>
</dbReference>
<dbReference type="InterPro" id="IPR029045">
    <property type="entry name" value="ClpP/crotonase-like_dom_sf"/>
</dbReference>
<evidence type="ECO:0000256" key="6">
    <source>
        <dbReference type="ARBA" id="ARBA00023136"/>
    </source>
</evidence>
<dbReference type="PIRSF" id="PIRSF001217">
    <property type="entry name" value="Protease_4_SppA"/>
    <property type="match status" value="1"/>
</dbReference>
<evidence type="ECO:0000259" key="9">
    <source>
        <dbReference type="Pfam" id="PF01343"/>
    </source>
</evidence>
<proteinExistence type="inferred from homology"/>
<comment type="similarity">
    <text evidence="2">Belongs to the peptidase S49 family.</text>
</comment>
<dbReference type="RefSeq" id="WP_009185373.1">
    <property type="nucleotide sequence ID" value="NZ_AMGM01000035.1"/>
</dbReference>
<feature type="domain" description="Peptidase S49" evidence="9">
    <location>
        <begin position="369"/>
        <end position="520"/>
    </location>
</feature>
<dbReference type="PANTHER" id="PTHR33209:SF1">
    <property type="entry name" value="PEPTIDASE S49 DOMAIN-CONTAINING PROTEIN"/>
    <property type="match status" value="1"/>
</dbReference>
<protein>
    <submittedName>
        <fullName evidence="10">Protease 4</fullName>
        <ecNumber evidence="10">3.4.21.-</ecNumber>
    </submittedName>
</protein>
<organism evidence="10 11">
    <name type="scientific">Cecembia lonarensis (strain CCUG 58316 / KCTC 22772 / LW9)</name>
    <dbReference type="NCBI Taxonomy" id="1225176"/>
    <lineage>
        <taxon>Bacteria</taxon>
        <taxon>Pseudomonadati</taxon>
        <taxon>Bacteroidota</taxon>
        <taxon>Cytophagia</taxon>
        <taxon>Cytophagales</taxon>
        <taxon>Cyclobacteriaceae</taxon>
        <taxon>Cecembia</taxon>
    </lineage>
</organism>
<keyword evidence="8" id="KW-1133">Transmembrane helix</keyword>
<keyword evidence="11" id="KW-1185">Reference proteome</keyword>
<dbReference type="OrthoDB" id="9764363at2"/>
<dbReference type="Proteomes" id="UP000004478">
    <property type="component" value="Unassembled WGS sequence"/>
</dbReference>
<dbReference type="PANTHER" id="PTHR33209">
    <property type="entry name" value="PROTEASE 4"/>
    <property type="match status" value="1"/>
</dbReference>
<dbReference type="PATRIC" id="fig|1225176.3.peg.2502"/>
<dbReference type="CDD" id="cd07023">
    <property type="entry name" value="S49_Sppa_N_C"/>
    <property type="match status" value="1"/>
</dbReference>
<evidence type="ECO:0000256" key="4">
    <source>
        <dbReference type="ARBA" id="ARBA00022801"/>
    </source>
</evidence>
<evidence type="ECO:0000256" key="3">
    <source>
        <dbReference type="ARBA" id="ARBA00022670"/>
    </source>
</evidence>
<evidence type="ECO:0000313" key="10">
    <source>
        <dbReference type="EMBL" id="EKB49001.1"/>
    </source>
</evidence>
<feature type="active site" description="Proton donor/acceptor" evidence="7">
    <location>
        <position position="192"/>
    </location>
</feature>
<dbReference type="InterPro" id="IPR004634">
    <property type="entry name" value="Pept_S49_pIV"/>
</dbReference>
<dbReference type="GO" id="GO:0016020">
    <property type="term" value="C:membrane"/>
    <property type="evidence" value="ECO:0007669"/>
    <property type="project" value="UniProtKB-SubCell"/>
</dbReference>
<keyword evidence="5" id="KW-0720">Serine protease</keyword>
<dbReference type="SUPFAM" id="SSF52096">
    <property type="entry name" value="ClpP/crotonase"/>
    <property type="match status" value="2"/>
</dbReference>
<keyword evidence="6 8" id="KW-0472">Membrane</keyword>
<accession>K1L2G0</accession>
<dbReference type="GO" id="GO:0006465">
    <property type="term" value="P:signal peptide processing"/>
    <property type="evidence" value="ECO:0007669"/>
    <property type="project" value="InterPro"/>
</dbReference>
<dbReference type="Gene3D" id="3.90.226.10">
    <property type="entry name" value="2-enoyl-CoA Hydratase, Chain A, domain 1"/>
    <property type="match status" value="4"/>
</dbReference>
<dbReference type="InterPro" id="IPR047272">
    <property type="entry name" value="S49_SppA_C"/>
</dbReference>
<dbReference type="AlphaFoldDB" id="K1L2G0"/>
<evidence type="ECO:0000256" key="7">
    <source>
        <dbReference type="PIRSR" id="PIRSR001217-1"/>
    </source>
</evidence>
<keyword evidence="4 10" id="KW-0378">Hydrolase</keyword>
<evidence type="ECO:0000256" key="5">
    <source>
        <dbReference type="ARBA" id="ARBA00022825"/>
    </source>
</evidence>
<sequence>MRFLGNVLAVIVGLLVFSVMSFFILAGLIAIIASSEDEVKVKENTVLVINLEGRVLVERSNEDDPDFSSLGLFSGVPTIGLTSLKTAIRNAKESDDIKGIFLKPGTFMAGQAGIKELRDELVAFKESDKFIVSYGEIYTENGYYLSSASDEIYINPSGFMEFNGYASEIMFFKGLFEKLEVEPQIFRVGDFKSAVEPFMLDKMSEENRLQTASFLNDLSNYALNEIAESRGIGLERLKEINQQMLVRKLKDAESLQLIDGLWYEDEVIDHMKEKLGLEKDDKINTINISRMNRAIKTKGKSSKNRIAVIIAEGEIMGGRDETIISSERFKDEIRKARKNDNVKAIVLRVNSPGGSALASEVIWRELEETRKVKPVIASMGEVAASGGYYIAAASDTIVAQPNTITGSIGIFALWFNAQGLLNNKLGITTDVVKTGEFSDFLSPTRRVSEMERNIFQAQIEEGYDIFLSRVSQGREMSKEDVMSVASGRVWTGNQALENGLVDVLGGLDTAIEIAAKRAEVEDDYRVVYYPEIKPWFERFLNQFSNEVQAYYQQKKLGNFYPIYHQIEQVKKYEGIMMRMPYDYTIQ</sequence>
<dbReference type="EC" id="3.4.21.-" evidence="10"/>
<dbReference type="InterPro" id="IPR002142">
    <property type="entry name" value="Peptidase_S49"/>
</dbReference>
<reference evidence="10 11" key="1">
    <citation type="journal article" date="2012" name="J. Bacteriol.">
        <title>Draft Genome Sequence of Cecembia lonarensis Strain LW9T, Isolated from Lonar Lake, a Haloalkaline Lake in India.</title>
        <authorList>
            <person name="Shivaji S."/>
            <person name="Ara S."/>
            <person name="Singh A."/>
            <person name="Pinnaka A.K."/>
        </authorList>
    </citation>
    <scope>NUCLEOTIDE SEQUENCE [LARGE SCALE GENOMIC DNA]</scope>
    <source>
        <strain evidence="10 11">LW9</strain>
    </source>
</reference>